<dbReference type="KEGG" id="pmaw:MACH26_25640"/>
<dbReference type="InterPro" id="IPR054222">
    <property type="entry name" value="DUF6942"/>
</dbReference>
<reference evidence="1" key="1">
    <citation type="submission" date="2023-01" db="EMBL/GenBank/DDBJ databases">
        <title>Complete genome sequence of Planctobacterium marinum strain Dej080120_11.</title>
        <authorList>
            <person name="Ueki S."/>
            <person name="Maruyama F."/>
        </authorList>
    </citation>
    <scope>NUCLEOTIDE SEQUENCE</scope>
    <source>
        <strain evidence="1">Dej080120_11</strain>
    </source>
</reference>
<dbReference type="AlphaFoldDB" id="A0AA48HHJ8"/>
<keyword evidence="2" id="KW-1185">Reference proteome</keyword>
<dbReference type="Proteomes" id="UP001333710">
    <property type="component" value="Chromosome"/>
</dbReference>
<protein>
    <submittedName>
        <fullName evidence="1">Uncharacterized protein</fullName>
    </submittedName>
</protein>
<name>A0AA48HHJ8_9ALTE</name>
<gene>
    <name evidence="1" type="ORF">MACH26_25640</name>
</gene>
<accession>A0AA48HHJ8</accession>
<evidence type="ECO:0000313" key="1">
    <source>
        <dbReference type="EMBL" id="BDX07043.1"/>
    </source>
</evidence>
<evidence type="ECO:0000313" key="2">
    <source>
        <dbReference type="Proteomes" id="UP001333710"/>
    </source>
</evidence>
<dbReference type="EMBL" id="AP027272">
    <property type="protein sequence ID" value="BDX07043.1"/>
    <property type="molecule type" value="Genomic_DNA"/>
</dbReference>
<dbReference type="RefSeq" id="WP_338293033.1">
    <property type="nucleotide sequence ID" value="NZ_AP027272.1"/>
</dbReference>
<proteinExistence type="predicted"/>
<dbReference type="Pfam" id="PF22098">
    <property type="entry name" value="DUF6942"/>
    <property type="match status" value="1"/>
</dbReference>
<sequence>MEQALPVGLGDIDASFRVYMGNIPNYRDIPQIHGIRALQDGEVKLIGDACGNGWRKVFNVYAKLVFALKLELHNELQGYGSWQQWRDECLLRADSNSVLLFSKPESGTIKAHQIHIVMGKAWAKSCGLEGKVEWLNKDFAIHPELPLIVCPYFDYRQLSNQKILFLSELIAKYSTL</sequence>
<organism evidence="1 2">
    <name type="scientific">Planctobacterium marinum</name>
    <dbReference type="NCBI Taxonomy" id="1631968"/>
    <lineage>
        <taxon>Bacteria</taxon>
        <taxon>Pseudomonadati</taxon>
        <taxon>Pseudomonadota</taxon>
        <taxon>Gammaproteobacteria</taxon>
        <taxon>Alteromonadales</taxon>
        <taxon>Alteromonadaceae</taxon>
        <taxon>Planctobacterium</taxon>
    </lineage>
</organism>